<evidence type="ECO:0000313" key="1">
    <source>
        <dbReference type="Proteomes" id="UP000887576"/>
    </source>
</evidence>
<proteinExistence type="predicted"/>
<organism evidence="1 2">
    <name type="scientific">Panagrolaimus sp. JU765</name>
    <dbReference type="NCBI Taxonomy" id="591449"/>
    <lineage>
        <taxon>Eukaryota</taxon>
        <taxon>Metazoa</taxon>
        <taxon>Ecdysozoa</taxon>
        <taxon>Nematoda</taxon>
        <taxon>Chromadorea</taxon>
        <taxon>Rhabditida</taxon>
        <taxon>Tylenchina</taxon>
        <taxon>Panagrolaimomorpha</taxon>
        <taxon>Panagrolaimoidea</taxon>
        <taxon>Panagrolaimidae</taxon>
        <taxon>Panagrolaimus</taxon>
    </lineage>
</organism>
<sequence>MFSETTKKRYLPEIDQRIQKKISKSSDISNVHVPRDPQYYNFFVDYELNQKTLPMISYKFLSPILSTKEDLIIFGHVVPMKDILKKKKIMSRTIWHHLKNRGSLKINGITFEIIANLSEYEVQAKVKTLEDNFYIRTEVKTLEDNFYIRTELIRHDPENAHILNYSSIKNVERFYYYVKKNPDPSVTKCFMKAYFSKKLKRKYLIQPYHCSLSYLITQCQRSFSKQSAFYLGYQTFKAIHDVHLHYHVHRNIKPASFFINCQDDKWEILIGNLSMVLDYTKKDEE</sequence>
<accession>A0AC34Q969</accession>
<dbReference type="WBParaSite" id="JU765_v2.g14074.t1">
    <property type="protein sequence ID" value="JU765_v2.g14074.t1"/>
    <property type="gene ID" value="JU765_v2.g14074"/>
</dbReference>
<dbReference type="Proteomes" id="UP000887576">
    <property type="component" value="Unplaced"/>
</dbReference>
<evidence type="ECO:0000313" key="2">
    <source>
        <dbReference type="WBParaSite" id="JU765_v2.g14074.t1"/>
    </source>
</evidence>
<reference evidence="2" key="1">
    <citation type="submission" date="2022-11" db="UniProtKB">
        <authorList>
            <consortium name="WormBaseParasite"/>
        </authorList>
    </citation>
    <scope>IDENTIFICATION</scope>
</reference>
<protein>
    <submittedName>
        <fullName evidence="2">Protein kinase domain-containing protein</fullName>
    </submittedName>
</protein>
<name>A0AC34Q969_9BILA</name>